<dbReference type="SUPFAM" id="SSF51126">
    <property type="entry name" value="Pectin lyase-like"/>
    <property type="match status" value="1"/>
</dbReference>
<accession>A0AAT9FLH7</accession>
<dbReference type="InterPro" id="IPR012334">
    <property type="entry name" value="Pectin_lyas_fold"/>
</dbReference>
<proteinExistence type="predicted"/>
<feature type="domain" description="Right handed beta helix" evidence="2">
    <location>
        <begin position="115"/>
        <end position="263"/>
    </location>
</feature>
<evidence type="ECO:0000259" key="2">
    <source>
        <dbReference type="Pfam" id="PF13229"/>
    </source>
</evidence>
<protein>
    <recommendedName>
        <fullName evidence="2">Right handed beta helix domain-containing protein</fullName>
    </recommendedName>
</protein>
<dbReference type="AlphaFoldDB" id="A0AAT9FLH7"/>
<dbReference type="KEGG" id="osu:NT6N_18910"/>
<organism evidence="3">
    <name type="scientific">Oceaniferula spumae</name>
    <dbReference type="NCBI Taxonomy" id="2979115"/>
    <lineage>
        <taxon>Bacteria</taxon>
        <taxon>Pseudomonadati</taxon>
        <taxon>Verrucomicrobiota</taxon>
        <taxon>Verrucomicrobiia</taxon>
        <taxon>Verrucomicrobiales</taxon>
        <taxon>Verrucomicrobiaceae</taxon>
        <taxon>Oceaniferula</taxon>
    </lineage>
</organism>
<evidence type="ECO:0000313" key="3">
    <source>
        <dbReference type="EMBL" id="BDS06851.1"/>
    </source>
</evidence>
<dbReference type="Gene3D" id="2.160.20.10">
    <property type="entry name" value="Single-stranded right-handed beta-helix, Pectin lyase-like"/>
    <property type="match status" value="1"/>
</dbReference>
<reference evidence="3" key="1">
    <citation type="submission" date="2024-07" db="EMBL/GenBank/DDBJ databases">
        <title>Complete genome sequence of Verrucomicrobiaceae bacterium NT6N.</title>
        <authorList>
            <person name="Huang C."/>
            <person name="Takami H."/>
            <person name="Hamasaki K."/>
        </authorList>
    </citation>
    <scope>NUCLEOTIDE SEQUENCE</scope>
    <source>
        <strain evidence="3">NT6N</strain>
    </source>
</reference>
<name>A0AAT9FLH7_9BACT</name>
<gene>
    <name evidence="3" type="ORF">NT6N_18910</name>
</gene>
<keyword evidence="1" id="KW-0732">Signal</keyword>
<feature type="chain" id="PRO_5043747983" description="Right handed beta helix domain-containing protein" evidence="1">
    <location>
        <begin position="21"/>
        <end position="478"/>
    </location>
</feature>
<feature type="signal peptide" evidence="1">
    <location>
        <begin position="1"/>
        <end position="20"/>
    </location>
</feature>
<sequence>MNSTLLPALIGILFHGALSAATFYVSPQGSDEDQQDGKSLNSAWATLAYACDRASENDTIILTSGKHVARRVAKVKNGMTIRGTTTKGKSTSQLVANTTWPLAKDPRTAESGYIIDCQNVKNVSITNLILSSPSNHAITGAISVRGSDGIQLSRLDISHFRWAALRIEHSQNVIVENSSFHNASLEKHGWHNGQIQTRWIKNSEIRHCRITSDSGYGYGYKASGHENVQIHHCMIDVKSEFAIESAHENEYGLAIHHNHLTRCISVPKGGQGANPNDRNFKYSVRIHHNLLEDSYCVEGPRNHLRIDHNYIRISKPNGRVYTHHGGKNHGPVEIDHNLVTGIDRAFVWMNEGLAENITVSYNTVTAAEAADRAGPIFGAWAAERLNDWKVKHNVFVTESGPPRKIQPERNKVPSKIHLRDNLSYRIEGMPASNSSLTHSPFLAQGKKPWPYYQLKDNSTNAGAFADGHDWLKQIPTTP</sequence>
<dbReference type="InterPro" id="IPR039448">
    <property type="entry name" value="Beta_helix"/>
</dbReference>
<dbReference type="EMBL" id="AP026866">
    <property type="protein sequence ID" value="BDS06851.1"/>
    <property type="molecule type" value="Genomic_DNA"/>
</dbReference>
<dbReference type="Pfam" id="PF13229">
    <property type="entry name" value="Beta_helix"/>
    <property type="match status" value="1"/>
</dbReference>
<dbReference type="InterPro" id="IPR011050">
    <property type="entry name" value="Pectin_lyase_fold/virulence"/>
</dbReference>
<evidence type="ECO:0000256" key="1">
    <source>
        <dbReference type="SAM" id="SignalP"/>
    </source>
</evidence>